<reference evidence="1 2" key="1">
    <citation type="submission" date="2022-02" db="EMBL/GenBank/DDBJ databases">
        <authorList>
            <person name="Min J."/>
        </authorList>
    </citation>
    <scope>NUCLEOTIDE SEQUENCE [LARGE SCALE GENOMIC DNA]</scope>
    <source>
        <strain evidence="1 2">GR10-1</strain>
    </source>
</reference>
<evidence type="ECO:0000313" key="2">
    <source>
        <dbReference type="Proteomes" id="UP001202248"/>
    </source>
</evidence>
<organism evidence="1 2">
    <name type="scientific">Niabella ginsengisoli</name>
    <dbReference type="NCBI Taxonomy" id="522298"/>
    <lineage>
        <taxon>Bacteria</taxon>
        <taxon>Pseudomonadati</taxon>
        <taxon>Bacteroidota</taxon>
        <taxon>Chitinophagia</taxon>
        <taxon>Chitinophagales</taxon>
        <taxon>Chitinophagaceae</taxon>
        <taxon>Niabella</taxon>
    </lineage>
</organism>
<dbReference type="Gene3D" id="3.40.630.30">
    <property type="match status" value="1"/>
</dbReference>
<name>A0ABS9SHW3_9BACT</name>
<sequence length="229" mass="26854">MTWQSNEFYFTRLSARELIEMLTFYLKESYAHFCYTDYTQQSFQTELKYLLKEDEVFFESSIYYVVRHRVTNEIHGSIKTTYWDTKTILPIQVIFGIELDNIVLPDCGHFWHLGRFAISHKLASDRISIFKKMLFNAFYPVYSHGNGLIIAECDKKVTNTLMKMGINSVTIGDAIEYIHSETLPIYIQTECLHNFITTTARRYYSSHNADDCDRFSEIISLCNDCINAL</sequence>
<accession>A0ABS9SHW3</accession>
<proteinExistence type="predicted"/>
<dbReference type="RefSeq" id="WP_240827309.1">
    <property type="nucleotide sequence ID" value="NZ_JAKWBL010000001.1"/>
</dbReference>
<keyword evidence="2" id="KW-1185">Reference proteome</keyword>
<gene>
    <name evidence="1" type="ORF">MKP09_08600</name>
</gene>
<evidence type="ECO:0000313" key="1">
    <source>
        <dbReference type="EMBL" id="MCH5597959.1"/>
    </source>
</evidence>
<evidence type="ECO:0008006" key="3">
    <source>
        <dbReference type="Google" id="ProtNLM"/>
    </source>
</evidence>
<dbReference type="Proteomes" id="UP001202248">
    <property type="component" value="Unassembled WGS sequence"/>
</dbReference>
<comment type="caution">
    <text evidence="1">The sequence shown here is derived from an EMBL/GenBank/DDBJ whole genome shotgun (WGS) entry which is preliminary data.</text>
</comment>
<dbReference type="EMBL" id="JAKWBL010000001">
    <property type="protein sequence ID" value="MCH5597959.1"/>
    <property type="molecule type" value="Genomic_DNA"/>
</dbReference>
<protein>
    <recommendedName>
        <fullName evidence="3">GNAT family N-acetyltransferase</fullName>
    </recommendedName>
</protein>